<evidence type="ECO:0000313" key="3">
    <source>
        <dbReference type="Proteomes" id="UP000324897"/>
    </source>
</evidence>
<organism evidence="2 3">
    <name type="scientific">Eragrostis curvula</name>
    <name type="common">weeping love grass</name>
    <dbReference type="NCBI Taxonomy" id="38414"/>
    <lineage>
        <taxon>Eukaryota</taxon>
        <taxon>Viridiplantae</taxon>
        <taxon>Streptophyta</taxon>
        <taxon>Embryophyta</taxon>
        <taxon>Tracheophyta</taxon>
        <taxon>Spermatophyta</taxon>
        <taxon>Magnoliopsida</taxon>
        <taxon>Liliopsida</taxon>
        <taxon>Poales</taxon>
        <taxon>Poaceae</taxon>
        <taxon>PACMAD clade</taxon>
        <taxon>Chloridoideae</taxon>
        <taxon>Eragrostideae</taxon>
        <taxon>Eragrostidinae</taxon>
        <taxon>Eragrostis</taxon>
    </lineage>
</organism>
<feature type="non-terminal residue" evidence="2">
    <location>
        <position position="1"/>
    </location>
</feature>
<dbReference type="Proteomes" id="UP000324897">
    <property type="component" value="Chromosome 1"/>
</dbReference>
<dbReference type="Pfam" id="PF07762">
    <property type="entry name" value="DUF1618"/>
    <property type="match status" value="1"/>
</dbReference>
<sequence length="326" mass="36801">MTTEIAVLRVRGAPVRPSLRLLPDAGDCAPPVRFTGIACRDDEFVVAGFITTEVGLGVGHQGPILDGGTNNMPKEVGVLSRFSSSTGQWEVISDLPIPHDPSRGLYEWTWDTDKVFAFHGHMFFVDYHRGMLFLDVFADAGAAELRFVPLPGIQVWDDTRDYTYGRQTPEVRRTVQVSQGKIRFVDVDDGLFGSEKTSGFSVTTWTLRMPEMEWDKDCVLQVDDLWSQSKYRESPLLRWTPEYPVVSRHDCDVVHFVVRGRGSPGIAKAWVISVSMREMELLSYMPYKSEHPDLFVEYEEGVLVDLTCVFPDTIFICSDLCKVTCN</sequence>
<dbReference type="EMBL" id="RWGY01000011">
    <property type="protein sequence ID" value="TVU32269.1"/>
    <property type="molecule type" value="Genomic_DNA"/>
</dbReference>
<keyword evidence="3" id="KW-1185">Reference proteome</keyword>
<dbReference type="PANTHER" id="PTHR33086">
    <property type="entry name" value="OS05G0468200 PROTEIN-RELATED"/>
    <property type="match status" value="1"/>
</dbReference>
<comment type="caution">
    <text evidence="2">The sequence shown here is derived from an EMBL/GenBank/DDBJ whole genome shotgun (WGS) entry which is preliminary data.</text>
</comment>
<reference evidence="2 3" key="1">
    <citation type="journal article" date="2019" name="Sci. Rep.">
        <title>A high-quality genome of Eragrostis curvula grass provides insights into Poaceae evolution and supports new strategies to enhance forage quality.</title>
        <authorList>
            <person name="Carballo J."/>
            <person name="Santos B.A.C.M."/>
            <person name="Zappacosta D."/>
            <person name="Garbus I."/>
            <person name="Selva J.P."/>
            <person name="Gallo C.A."/>
            <person name="Diaz A."/>
            <person name="Albertini E."/>
            <person name="Caccamo M."/>
            <person name="Echenique V."/>
        </authorList>
    </citation>
    <scope>NUCLEOTIDE SEQUENCE [LARGE SCALE GENOMIC DNA]</scope>
    <source>
        <strain evidence="3">cv. Victoria</strain>
        <tissue evidence="2">Leaf</tissue>
    </source>
</reference>
<evidence type="ECO:0000313" key="2">
    <source>
        <dbReference type="EMBL" id="TVU32269.1"/>
    </source>
</evidence>
<evidence type="ECO:0000259" key="1">
    <source>
        <dbReference type="Pfam" id="PF07762"/>
    </source>
</evidence>
<dbReference type="AlphaFoldDB" id="A0A5J9V816"/>
<dbReference type="PANTHER" id="PTHR33086:SF94">
    <property type="entry name" value="EXPRESSED PROTEIN"/>
    <property type="match status" value="1"/>
</dbReference>
<dbReference type="InterPro" id="IPR011676">
    <property type="entry name" value="DUF1618"/>
</dbReference>
<gene>
    <name evidence="2" type="ORF">EJB05_23993</name>
</gene>
<feature type="domain" description="DUF1618" evidence="1">
    <location>
        <begin position="125"/>
        <end position="255"/>
    </location>
</feature>
<accession>A0A5J9V816</accession>
<dbReference type="Gramene" id="TVU32269">
    <property type="protein sequence ID" value="TVU32269"/>
    <property type="gene ID" value="EJB05_23993"/>
</dbReference>
<proteinExistence type="predicted"/>
<name>A0A5J9V816_9POAL</name>
<dbReference type="OrthoDB" id="594290at2759"/>
<protein>
    <recommendedName>
        <fullName evidence="1">DUF1618 domain-containing protein</fullName>
    </recommendedName>
</protein>